<keyword evidence="10" id="KW-1185">Reference proteome</keyword>
<dbReference type="InterPro" id="IPR001675">
    <property type="entry name" value="Glyco_trans_29"/>
</dbReference>
<comment type="caution">
    <text evidence="9">The sequence shown here is derived from an EMBL/GenBank/DDBJ whole genome shotgun (WGS) entry which is preliminary data.</text>
</comment>
<gene>
    <name evidence="9" type="ORF">GV832_02875</name>
</gene>
<dbReference type="GO" id="GO:0008373">
    <property type="term" value="F:sialyltransferase activity"/>
    <property type="evidence" value="ECO:0007669"/>
    <property type="project" value="InterPro"/>
</dbReference>
<evidence type="ECO:0000256" key="6">
    <source>
        <dbReference type="ARBA" id="ARBA00022989"/>
    </source>
</evidence>
<proteinExistence type="predicted"/>
<name>A0AAE5BTC0_9RHOB</name>
<keyword evidence="6" id="KW-1133">Transmembrane helix</keyword>
<dbReference type="Gene3D" id="3.90.1480.20">
    <property type="entry name" value="Glycosyl transferase family 29"/>
    <property type="match status" value="1"/>
</dbReference>
<evidence type="ECO:0000256" key="1">
    <source>
        <dbReference type="ARBA" id="ARBA00004167"/>
    </source>
</evidence>
<evidence type="ECO:0000256" key="8">
    <source>
        <dbReference type="ARBA" id="ARBA00023180"/>
    </source>
</evidence>
<keyword evidence="5" id="KW-0812">Transmembrane</keyword>
<sequence length="206" mass="22463">MNRLGFLWARTFRREAPIAALSVPESDLQADLAGKSVALVGNARALSGAGEQIDAADLVIRINRAPMPSTESHGTRTDMLALATSLPQRDLERLRPGRILWMSPKRKRLSWGLAQSPGFYLHPLEDIARLTATLGAPPTTGLMMIDLLARSQAAKVDLWGFDFFASMSLSGSRTAAQVPHDFAAERDFVERLMATDPRFALHSPAG</sequence>
<protein>
    <recommendedName>
        <fullName evidence="11">Glycosyltransferase family 29 (Sialyltransferase)</fullName>
    </recommendedName>
</protein>
<evidence type="ECO:0000313" key="10">
    <source>
        <dbReference type="Proteomes" id="UP001193501"/>
    </source>
</evidence>
<dbReference type="EMBL" id="JAABNR010000002">
    <property type="protein sequence ID" value="NBZ86511.1"/>
    <property type="molecule type" value="Genomic_DNA"/>
</dbReference>
<evidence type="ECO:0008006" key="11">
    <source>
        <dbReference type="Google" id="ProtNLM"/>
    </source>
</evidence>
<keyword evidence="7" id="KW-0472">Membrane</keyword>
<dbReference type="AlphaFoldDB" id="A0AAE5BTC0"/>
<evidence type="ECO:0000256" key="4">
    <source>
        <dbReference type="ARBA" id="ARBA00022679"/>
    </source>
</evidence>
<evidence type="ECO:0000256" key="7">
    <source>
        <dbReference type="ARBA" id="ARBA00023136"/>
    </source>
</evidence>
<keyword evidence="8" id="KW-0325">Glycoprotein</keyword>
<keyword evidence="4" id="KW-0808">Transferase</keyword>
<evidence type="ECO:0000256" key="3">
    <source>
        <dbReference type="ARBA" id="ARBA00022676"/>
    </source>
</evidence>
<dbReference type="GO" id="GO:0012505">
    <property type="term" value="C:endomembrane system"/>
    <property type="evidence" value="ECO:0007669"/>
    <property type="project" value="UniProtKB-SubCell"/>
</dbReference>
<dbReference type="RefSeq" id="WP_168773317.1">
    <property type="nucleotide sequence ID" value="NZ_JAABNR010000002.1"/>
</dbReference>
<evidence type="ECO:0000313" key="9">
    <source>
        <dbReference type="EMBL" id="NBZ86511.1"/>
    </source>
</evidence>
<organism evidence="9 10">
    <name type="scientific">Stagnihabitans tardus</name>
    <dbReference type="NCBI Taxonomy" id="2699202"/>
    <lineage>
        <taxon>Bacteria</taxon>
        <taxon>Pseudomonadati</taxon>
        <taxon>Pseudomonadota</taxon>
        <taxon>Alphaproteobacteria</taxon>
        <taxon>Rhodobacterales</taxon>
        <taxon>Paracoccaceae</taxon>
        <taxon>Stagnihabitans</taxon>
    </lineage>
</organism>
<evidence type="ECO:0000256" key="5">
    <source>
        <dbReference type="ARBA" id="ARBA00022692"/>
    </source>
</evidence>
<dbReference type="InterPro" id="IPR038578">
    <property type="entry name" value="GT29-like_sf"/>
</dbReference>
<accession>A0AAE5BTC0</accession>
<keyword evidence="3" id="KW-0328">Glycosyltransferase</keyword>
<reference evidence="9" key="1">
    <citation type="submission" date="2020-01" db="EMBL/GenBank/DDBJ databases">
        <authorList>
            <person name="Chen W.-M."/>
        </authorList>
    </citation>
    <scope>NUCLEOTIDE SEQUENCE</scope>
    <source>
        <strain evidence="9">CYK-10</strain>
    </source>
</reference>
<dbReference type="Proteomes" id="UP001193501">
    <property type="component" value="Unassembled WGS sequence"/>
</dbReference>
<dbReference type="GO" id="GO:0016020">
    <property type="term" value="C:membrane"/>
    <property type="evidence" value="ECO:0007669"/>
    <property type="project" value="UniProtKB-SubCell"/>
</dbReference>
<comment type="subcellular location">
    <subcellularLocation>
        <location evidence="2">Endomembrane system</location>
    </subcellularLocation>
    <subcellularLocation>
        <location evidence="1">Membrane</location>
        <topology evidence="1">Single-pass membrane protein</topology>
    </subcellularLocation>
</comment>
<evidence type="ECO:0000256" key="2">
    <source>
        <dbReference type="ARBA" id="ARBA00004308"/>
    </source>
</evidence>
<dbReference type="Pfam" id="PF00777">
    <property type="entry name" value="Glyco_transf_29"/>
    <property type="match status" value="1"/>
</dbReference>